<proteinExistence type="predicted"/>
<accession>A0A4D6FZ65</accession>
<sequence>MSASRTGQDDQYVKLPATDMIEPAVLAAAERQGEARE</sequence>
<reference evidence="1" key="1">
    <citation type="submission" date="2019-02" db="EMBL/GenBank/DDBJ databases">
        <title>Complete sequencing of an IncF-type plasmid harboring a novel type IV secretion system and transposon Tn91 Carrying blaNDM-1 in clinical isolates of Raoultella ornithinolytica.</title>
        <authorList>
            <person name="Jin Z."/>
            <person name="Yu C."/>
            <person name="Wei X."/>
            <person name="Wang Z."/>
            <person name="Wu L."/>
            <person name="Guo H."/>
        </authorList>
    </citation>
    <scope>NUCLEOTIDE SEQUENCE</scope>
    <source>
        <strain evidence="1">B1645-1</strain>
        <plasmid evidence="1">pCYNDM01</plasmid>
    </source>
</reference>
<dbReference type="AlphaFoldDB" id="A0A4D6FZ65"/>
<keyword evidence="1" id="KW-0614">Plasmid</keyword>
<organism evidence="1">
    <name type="scientific">Raoultella ornithinolytica</name>
    <name type="common">Klebsiella ornithinolytica</name>
    <dbReference type="NCBI Taxonomy" id="54291"/>
    <lineage>
        <taxon>Bacteria</taxon>
        <taxon>Pseudomonadati</taxon>
        <taxon>Pseudomonadota</taxon>
        <taxon>Gammaproteobacteria</taxon>
        <taxon>Enterobacterales</taxon>
        <taxon>Enterobacteriaceae</taxon>
        <taxon>Klebsiella/Raoultella group</taxon>
        <taxon>Raoultella</taxon>
    </lineage>
</organism>
<name>A0A4D6FZ65_RAOOR</name>
<dbReference type="EMBL" id="MK510953">
    <property type="protein sequence ID" value="QCB66013.1"/>
    <property type="molecule type" value="Genomic_DNA"/>
</dbReference>
<evidence type="ECO:0000313" key="1">
    <source>
        <dbReference type="EMBL" id="QCB66013.1"/>
    </source>
</evidence>
<protein>
    <submittedName>
        <fullName evidence="1">Uncharacterized protein</fullName>
    </submittedName>
</protein>
<geneLocation type="plasmid" evidence="1">
    <name>pCYNDM01</name>
</geneLocation>